<protein>
    <recommendedName>
        <fullName evidence="3">Roadblock/LC7 domain-containing protein</fullName>
    </recommendedName>
</protein>
<proteinExistence type="predicted"/>
<dbReference type="Gene3D" id="3.30.450.30">
    <property type="entry name" value="Dynein light chain 2a, cytoplasmic"/>
    <property type="match status" value="1"/>
</dbReference>
<accession>A0A7J5APK1</accession>
<dbReference type="SUPFAM" id="SSF103196">
    <property type="entry name" value="Roadblock/LC7 domain"/>
    <property type="match status" value="1"/>
</dbReference>
<gene>
    <name evidence="1" type="ORF">F7018_04395</name>
</gene>
<evidence type="ECO:0008006" key="3">
    <source>
        <dbReference type="Google" id="ProtNLM"/>
    </source>
</evidence>
<evidence type="ECO:0000313" key="1">
    <source>
        <dbReference type="EMBL" id="KAB1159556.1"/>
    </source>
</evidence>
<evidence type="ECO:0000313" key="2">
    <source>
        <dbReference type="Proteomes" id="UP000467305"/>
    </source>
</evidence>
<reference evidence="1 2" key="1">
    <citation type="submission" date="2019-09" db="EMBL/GenBank/DDBJ databases">
        <authorList>
            <person name="Cao W.R."/>
        </authorList>
    </citation>
    <scope>NUCLEOTIDE SEQUENCE [LARGE SCALE GENOMIC DNA]</scope>
    <source>
        <strain evidence="2">a4</strain>
    </source>
</reference>
<keyword evidence="2" id="KW-1185">Reference proteome</keyword>
<name>A0A7J5APK1_9FLAO</name>
<dbReference type="OrthoDB" id="1189716at2"/>
<dbReference type="EMBL" id="WAAU01000008">
    <property type="protein sequence ID" value="KAB1159556.1"/>
    <property type="molecule type" value="Genomic_DNA"/>
</dbReference>
<sequence>MDLQKLLTDTNSKAIFLIDNEGQIVDFFPKENELVDLKEKIAAFDAVIFNMSENFFNLFFNTELNEIILKSTNETLLLFKHEEYVLCFLTDKATNIGLLSLMLKKQMKNTQKLII</sequence>
<comment type="caution">
    <text evidence="1">The sequence shown here is derived from an EMBL/GenBank/DDBJ whole genome shotgun (WGS) entry which is preliminary data.</text>
</comment>
<dbReference type="AlphaFoldDB" id="A0A7J5APK1"/>
<dbReference type="RefSeq" id="WP_150898802.1">
    <property type="nucleotide sequence ID" value="NZ_WAAU01000008.1"/>
</dbReference>
<organism evidence="1 2">
    <name type="scientific">Tenacibaculum aiptasiae</name>
    <dbReference type="NCBI Taxonomy" id="426481"/>
    <lineage>
        <taxon>Bacteria</taxon>
        <taxon>Pseudomonadati</taxon>
        <taxon>Bacteroidota</taxon>
        <taxon>Flavobacteriia</taxon>
        <taxon>Flavobacteriales</taxon>
        <taxon>Flavobacteriaceae</taxon>
        <taxon>Tenacibaculum</taxon>
    </lineage>
</organism>
<dbReference type="Proteomes" id="UP000467305">
    <property type="component" value="Unassembled WGS sequence"/>
</dbReference>